<organism evidence="19 20">
    <name type="scientific">Homarus americanus</name>
    <name type="common">American lobster</name>
    <dbReference type="NCBI Taxonomy" id="6706"/>
    <lineage>
        <taxon>Eukaryota</taxon>
        <taxon>Metazoa</taxon>
        <taxon>Ecdysozoa</taxon>
        <taxon>Arthropoda</taxon>
        <taxon>Crustacea</taxon>
        <taxon>Multicrustacea</taxon>
        <taxon>Malacostraca</taxon>
        <taxon>Eumalacostraca</taxon>
        <taxon>Eucarida</taxon>
        <taxon>Decapoda</taxon>
        <taxon>Pleocyemata</taxon>
        <taxon>Astacidea</taxon>
        <taxon>Nephropoidea</taxon>
        <taxon>Nephropidae</taxon>
        <taxon>Homarus</taxon>
    </lineage>
</organism>
<name>A0A8J5MXR1_HOMAM</name>
<keyword evidence="13" id="KW-0449">Lipoprotein</keyword>
<evidence type="ECO:0000256" key="9">
    <source>
        <dbReference type="ARBA" id="ARBA00022833"/>
    </source>
</evidence>
<keyword evidence="11" id="KW-0472">Membrane</keyword>
<evidence type="ECO:0000256" key="6">
    <source>
        <dbReference type="ARBA" id="ARBA00022622"/>
    </source>
</evidence>
<keyword evidence="4" id="KW-1003">Cell membrane</keyword>
<accession>A0A8J5MXR1</accession>
<keyword evidence="18" id="KW-0732">Signal</keyword>
<feature type="binding site" evidence="15">
    <location>
        <position position="357"/>
    </location>
    <ligand>
        <name>Zn(2+)</name>
        <dbReference type="ChEBI" id="CHEBI:29105"/>
        <label>2</label>
    </ligand>
</feature>
<dbReference type="GO" id="GO:0005886">
    <property type="term" value="C:plasma membrane"/>
    <property type="evidence" value="ECO:0007669"/>
    <property type="project" value="UniProtKB-SubCell"/>
</dbReference>
<dbReference type="GO" id="GO:0098552">
    <property type="term" value="C:side of membrane"/>
    <property type="evidence" value="ECO:0007669"/>
    <property type="project" value="UniProtKB-KW"/>
</dbReference>
<feature type="binding site" evidence="15">
    <location>
        <position position="356"/>
    </location>
    <ligand>
        <name>Zn(2+)</name>
        <dbReference type="ChEBI" id="CHEBI:29105"/>
        <label>2</label>
    </ligand>
</feature>
<dbReference type="PANTHER" id="PTHR11596">
    <property type="entry name" value="ALKALINE PHOSPHATASE"/>
    <property type="match status" value="1"/>
</dbReference>
<feature type="binding site" evidence="15">
    <location>
        <position position="319"/>
    </location>
    <ligand>
        <name>Zn(2+)</name>
        <dbReference type="ChEBI" id="CHEBI:29105"/>
        <label>2</label>
    </ligand>
</feature>
<evidence type="ECO:0000256" key="8">
    <source>
        <dbReference type="ARBA" id="ARBA00022801"/>
    </source>
</evidence>
<dbReference type="Proteomes" id="UP000747542">
    <property type="component" value="Unassembled WGS sequence"/>
</dbReference>
<comment type="cofactor">
    <cofactor evidence="15">
        <name>Mg(2+)</name>
        <dbReference type="ChEBI" id="CHEBI:18420"/>
    </cofactor>
    <text evidence="15">Binds 1 Mg(2+) ion.</text>
</comment>
<evidence type="ECO:0000256" key="7">
    <source>
        <dbReference type="ARBA" id="ARBA00022723"/>
    </source>
</evidence>
<dbReference type="SUPFAM" id="SSF53649">
    <property type="entry name" value="Alkaline phosphatase-like"/>
    <property type="match status" value="1"/>
</dbReference>
<evidence type="ECO:0000256" key="17">
    <source>
        <dbReference type="RuleBase" id="RU003947"/>
    </source>
</evidence>
<keyword evidence="7 15" id="KW-0479">Metal-binding</keyword>
<evidence type="ECO:0000256" key="14">
    <source>
        <dbReference type="PIRSR" id="PIRSR601952-1"/>
    </source>
</evidence>
<dbReference type="PRINTS" id="PR00113">
    <property type="entry name" value="ALKPHPHTASE"/>
</dbReference>
<comment type="caution">
    <text evidence="19">The sequence shown here is derived from an EMBL/GenBank/DDBJ whole genome shotgun (WGS) entry which is preliminary data.</text>
</comment>
<dbReference type="GO" id="GO:0004035">
    <property type="term" value="F:alkaline phosphatase activity"/>
    <property type="evidence" value="ECO:0007669"/>
    <property type="project" value="UniProtKB-EC"/>
</dbReference>
<dbReference type="Pfam" id="PF00245">
    <property type="entry name" value="Alk_phosphatase"/>
    <property type="match status" value="1"/>
</dbReference>
<dbReference type="InterPro" id="IPR001952">
    <property type="entry name" value="Alkaline_phosphatase"/>
</dbReference>
<keyword evidence="9 15" id="KW-0862">Zinc</keyword>
<evidence type="ECO:0000256" key="15">
    <source>
        <dbReference type="PIRSR" id="PIRSR601952-2"/>
    </source>
</evidence>
<keyword evidence="20" id="KW-1185">Reference proteome</keyword>
<sequence>MRMVGSGWPCVALVLVVMAANSAAEVVYPSPKPAETGMGITVGTAGRILKGQKKGHSGEEGYLVWDRFPNIGLLKTYTVDKQVPDSAATATAYLTGVKANYYTLGVNANVKLNDCHSSLKPENRLKSILEWAQDANKETGVVTTVQVTHATPAGLYAKTSQRRWQCDTKIITAGPDALKCKDIARQLVEDEPARKLKVIMGGGRQEMGNPLEDDAKKICIRTDGRNLVKEWQNDKDAQGKSNAYVTTTKELRSVDIDDTEYLIGLFSDIHMPYEVDRDTGLDGTPSLKEMVEVALKRLKRNDDGFFLLVEGGRIDHGLHWGQPRRALEELLAMEEAVEAALKMVDLEETLVIVTADHSHVMTINGYPERGNNILGVTINEDDVSDHLPYTTLMFTNGHGYNYSWDGEHVIRRNLTGVDTTDKDFEALAAVPTYPGSETHGGEDVAAYAIGPMSHLFHRVHEQNYVAHVMAYAACIGPYEDNCDRPAEIPQNLYKHVKGIRRKSSTSSGISLNTTSSVVLMYVAIVHITKMLTY</sequence>
<keyword evidence="6" id="KW-0336">GPI-anchor</keyword>
<gene>
    <name evidence="19" type="primary">Alpl-L2</name>
    <name evidence="19" type="ORF">Hamer_G010215</name>
</gene>
<dbReference type="PROSITE" id="PS00123">
    <property type="entry name" value="ALKALINE_PHOSPHATASE"/>
    <property type="match status" value="1"/>
</dbReference>
<feature type="signal peptide" evidence="18">
    <location>
        <begin position="1"/>
        <end position="24"/>
    </location>
</feature>
<evidence type="ECO:0000256" key="11">
    <source>
        <dbReference type="ARBA" id="ARBA00023136"/>
    </source>
</evidence>
<comment type="cofactor">
    <cofactor evidence="15">
        <name>Zn(2+)</name>
        <dbReference type="ChEBI" id="CHEBI:29105"/>
    </cofactor>
    <text evidence="15">Binds 2 Zn(2+) ions.</text>
</comment>
<keyword evidence="5" id="KW-0597">Phosphoprotein</keyword>
<proteinExistence type="inferred from homology"/>
<evidence type="ECO:0000256" key="5">
    <source>
        <dbReference type="ARBA" id="ARBA00022553"/>
    </source>
</evidence>
<evidence type="ECO:0000256" key="12">
    <source>
        <dbReference type="ARBA" id="ARBA00023180"/>
    </source>
</evidence>
<feature type="binding site" evidence="15">
    <location>
        <position position="310"/>
    </location>
    <ligand>
        <name>Mg(2+)</name>
        <dbReference type="ChEBI" id="CHEBI:18420"/>
    </ligand>
</feature>
<reference evidence="19" key="1">
    <citation type="journal article" date="2021" name="Sci. Adv.">
        <title>The American lobster genome reveals insights on longevity, neural, and immune adaptations.</title>
        <authorList>
            <person name="Polinski J.M."/>
            <person name="Zimin A.V."/>
            <person name="Clark K.F."/>
            <person name="Kohn A.B."/>
            <person name="Sadowski N."/>
            <person name="Timp W."/>
            <person name="Ptitsyn A."/>
            <person name="Khanna P."/>
            <person name="Romanova D.Y."/>
            <person name="Williams P."/>
            <person name="Greenwood S.J."/>
            <person name="Moroz L.L."/>
            <person name="Walt D.R."/>
            <person name="Bodnar A.G."/>
        </authorList>
    </citation>
    <scope>NUCLEOTIDE SEQUENCE</scope>
    <source>
        <strain evidence="19">GMGI-L3</strain>
    </source>
</reference>
<evidence type="ECO:0000256" key="4">
    <source>
        <dbReference type="ARBA" id="ARBA00022475"/>
    </source>
</evidence>
<protein>
    <recommendedName>
        <fullName evidence="3 17">Alkaline phosphatase</fullName>
        <ecNumber evidence="3 17">3.1.3.1</ecNumber>
    </recommendedName>
</protein>
<keyword evidence="12" id="KW-0325">Glycoprotein</keyword>
<evidence type="ECO:0000313" key="20">
    <source>
        <dbReference type="Proteomes" id="UP000747542"/>
    </source>
</evidence>
<dbReference type="AlphaFoldDB" id="A0A8J5MXR1"/>
<comment type="catalytic activity">
    <reaction evidence="17">
        <text>a phosphate monoester + H2O = an alcohol + phosphate</text>
        <dbReference type="Rhea" id="RHEA:15017"/>
        <dbReference type="ChEBI" id="CHEBI:15377"/>
        <dbReference type="ChEBI" id="CHEBI:30879"/>
        <dbReference type="ChEBI" id="CHEBI:43474"/>
        <dbReference type="ChEBI" id="CHEBI:67140"/>
        <dbReference type="EC" id="3.1.3.1"/>
    </reaction>
</comment>
<evidence type="ECO:0000313" key="19">
    <source>
        <dbReference type="EMBL" id="KAG7167813.1"/>
    </source>
</evidence>
<feature type="binding site" evidence="15">
    <location>
        <position position="151"/>
    </location>
    <ligand>
        <name>Mg(2+)</name>
        <dbReference type="ChEBI" id="CHEBI:18420"/>
    </ligand>
</feature>
<feature type="binding site" evidence="15">
    <location>
        <position position="439"/>
    </location>
    <ligand>
        <name>Zn(2+)</name>
        <dbReference type="ChEBI" id="CHEBI:29105"/>
        <label>2</label>
    </ligand>
</feature>
<dbReference type="CDD" id="cd16012">
    <property type="entry name" value="ALP"/>
    <property type="match status" value="1"/>
</dbReference>
<dbReference type="PANTHER" id="PTHR11596:SF5">
    <property type="entry name" value="ALKALINE PHOSPHATASE"/>
    <property type="match status" value="1"/>
</dbReference>
<keyword evidence="10 15" id="KW-0460">Magnesium</keyword>
<dbReference type="Gene3D" id="3.40.720.10">
    <property type="entry name" value="Alkaline Phosphatase, subunit A"/>
    <property type="match status" value="1"/>
</dbReference>
<dbReference type="EC" id="3.1.3.1" evidence="3 17"/>
<dbReference type="GO" id="GO:0046872">
    <property type="term" value="F:metal ion binding"/>
    <property type="evidence" value="ECO:0007669"/>
    <property type="project" value="UniProtKB-KW"/>
</dbReference>
<feature type="binding site" evidence="15">
    <location>
        <position position="315"/>
    </location>
    <ligand>
        <name>Zn(2+)</name>
        <dbReference type="ChEBI" id="CHEBI:29105"/>
        <label>2</label>
    </ligand>
</feature>
<evidence type="ECO:0000256" key="1">
    <source>
        <dbReference type="ARBA" id="ARBA00004609"/>
    </source>
</evidence>
<dbReference type="FunFam" id="3.40.720.10:FF:000008">
    <property type="entry name" value="Alkaline phosphatase"/>
    <property type="match status" value="1"/>
</dbReference>
<evidence type="ECO:0000256" key="2">
    <source>
        <dbReference type="ARBA" id="ARBA00005984"/>
    </source>
</evidence>
<feature type="chain" id="PRO_5035235203" description="Alkaline phosphatase" evidence="18">
    <location>
        <begin position="25"/>
        <end position="533"/>
    </location>
</feature>
<evidence type="ECO:0000256" key="3">
    <source>
        <dbReference type="ARBA" id="ARBA00012647"/>
    </source>
</evidence>
<feature type="binding site" evidence="15">
    <location>
        <position position="149"/>
    </location>
    <ligand>
        <name>Mg(2+)</name>
        <dbReference type="ChEBI" id="CHEBI:18420"/>
    </ligand>
</feature>
<feature type="active site" description="Phosphoserine intermediate" evidence="14">
    <location>
        <position position="86"/>
    </location>
</feature>
<evidence type="ECO:0000256" key="18">
    <source>
        <dbReference type="SAM" id="SignalP"/>
    </source>
</evidence>
<evidence type="ECO:0000256" key="16">
    <source>
        <dbReference type="RuleBase" id="RU003946"/>
    </source>
</evidence>
<dbReference type="EMBL" id="JAHLQT010021257">
    <property type="protein sequence ID" value="KAG7167813.1"/>
    <property type="molecule type" value="Genomic_DNA"/>
</dbReference>
<keyword evidence="8 17" id="KW-0378">Hydrolase</keyword>
<evidence type="ECO:0000256" key="13">
    <source>
        <dbReference type="ARBA" id="ARBA00023288"/>
    </source>
</evidence>
<dbReference type="InterPro" id="IPR017850">
    <property type="entry name" value="Alkaline_phosphatase_core_sf"/>
</dbReference>
<dbReference type="InterPro" id="IPR018299">
    <property type="entry name" value="Alkaline_phosphatase_AS"/>
</dbReference>
<comment type="similarity">
    <text evidence="2 16">Belongs to the alkaline phosphatase family.</text>
</comment>
<comment type="subcellular location">
    <subcellularLocation>
        <location evidence="1">Cell membrane</location>
        <topology evidence="1">Lipid-anchor</topology>
        <topology evidence="1">GPI-anchor</topology>
    </subcellularLocation>
</comment>
<evidence type="ECO:0000256" key="10">
    <source>
        <dbReference type="ARBA" id="ARBA00022842"/>
    </source>
</evidence>
<dbReference type="SMART" id="SM00098">
    <property type="entry name" value="alkPPc"/>
    <property type="match status" value="1"/>
</dbReference>